<evidence type="ECO:0008006" key="3">
    <source>
        <dbReference type="Google" id="ProtNLM"/>
    </source>
</evidence>
<keyword evidence="2" id="KW-1185">Reference proteome</keyword>
<evidence type="ECO:0000313" key="2">
    <source>
        <dbReference type="Proteomes" id="UP001589890"/>
    </source>
</evidence>
<dbReference type="EMBL" id="JBHLTC010000008">
    <property type="protein sequence ID" value="MFC0623871.1"/>
    <property type="molecule type" value="Genomic_DNA"/>
</dbReference>
<dbReference type="Proteomes" id="UP001589890">
    <property type="component" value="Unassembled WGS sequence"/>
</dbReference>
<organism evidence="1 2">
    <name type="scientific">Kribbella deserti</name>
    <dbReference type="NCBI Taxonomy" id="1926257"/>
    <lineage>
        <taxon>Bacteria</taxon>
        <taxon>Bacillati</taxon>
        <taxon>Actinomycetota</taxon>
        <taxon>Actinomycetes</taxon>
        <taxon>Propionibacteriales</taxon>
        <taxon>Kribbellaceae</taxon>
        <taxon>Kribbella</taxon>
    </lineage>
</organism>
<gene>
    <name evidence="1" type="ORF">ACFFGN_07350</name>
</gene>
<dbReference type="RefSeq" id="WP_380044577.1">
    <property type="nucleotide sequence ID" value="NZ_JBHLTC010000008.1"/>
</dbReference>
<sequence length="137" mass="15254">MGFQDLPLDWQDRSVADPQLTADIVDLFVTEEGRREGTLYLLFCDGQNRVRAPMAIGNIGAKRPEEFGLLLRPLFELVRQTRPEAGLLMALARTGLPDVTPVDRAWADAARRLCEQVAMPLLGFYIAVPERVVDAMG</sequence>
<reference evidence="1 2" key="1">
    <citation type="submission" date="2024-09" db="EMBL/GenBank/DDBJ databases">
        <authorList>
            <person name="Sun Q."/>
            <person name="Mori K."/>
        </authorList>
    </citation>
    <scope>NUCLEOTIDE SEQUENCE [LARGE SCALE GENOMIC DNA]</scope>
    <source>
        <strain evidence="1 2">CGMCC 1.15906</strain>
    </source>
</reference>
<name>A0ABV6QIQ3_9ACTN</name>
<proteinExistence type="predicted"/>
<protein>
    <recommendedName>
        <fullName evidence="3">YbjN domain-containing protein</fullName>
    </recommendedName>
</protein>
<evidence type="ECO:0000313" key="1">
    <source>
        <dbReference type="EMBL" id="MFC0623871.1"/>
    </source>
</evidence>
<comment type="caution">
    <text evidence="1">The sequence shown here is derived from an EMBL/GenBank/DDBJ whole genome shotgun (WGS) entry which is preliminary data.</text>
</comment>
<accession>A0ABV6QIQ3</accession>